<organism evidence="6 7">
    <name type="scientific">Glacieibacterium frigidum</name>
    <dbReference type="NCBI Taxonomy" id="2593303"/>
    <lineage>
        <taxon>Bacteria</taxon>
        <taxon>Pseudomonadati</taxon>
        <taxon>Pseudomonadota</taxon>
        <taxon>Alphaproteobacteria</taxon>
        <taxon>Sphingomonadales</taxon>
        <taxon>Sphingosinicellaceae</taxon>
        <taxon>Glacieibacterium</taxon>
    </lineage>
</organism>
<gene>
    <name evidence="6" type="ORF">FMM06_04245</name>
</gene>
<dbReference type="Gene3D" id="1.10.10.10">
    <property type="entry name" value="Winged helix-like DNA-binding domain superfamily/Winged helix DNA-binding domain"/>
    <property type="match status" value="1"/>
</dbReference>
<evidence type="ECO:0000256" key="1">
    <source>
        <dbReference type="ARBA" id="ARBA00009437"/>
    </source>
</evidence>
<evidence type="ECO:0000256" key="3">
    <source>
        <dbReference type="ARBA" id="ARBA00023125"/>
    </source>
</evidence>
<keyword evidence="2" id="KW-0805">Transcription regulation</keyword>
<dbReference type="Pfam" id="PF00126">
    <property type="entry name" value="HTH_1"/>
    <property type="match status" value="1"/>
</dbReference>
<dbReference type="AlphaFoldDB" id="A0A552UGQ0"/>
<dbReference type="InterPro" id="IPR000847">
    <property type="entry name" value="LysR_HTH_N"/>
</dbReference>
<evidence type="ECO:0000256" key="2">
    <source>
        <dbReference type="ARBA" id="ARBA00023015"/>
    </source>
</evidence>
<dbReference type="InterPro" id="IPR036390">
    <property type="entry name" value="WH_DNA-bd_sf"/>
</dbReference>
<sequence>MDMDAVATLIGVGRGGSLSAAAKQQGIAVSTASRRIAGLEAALHLTLLDRRADGVRLTADGARIAALAEPLGDQLAAIERAAAALRAGGGPAVVRVSATESVIGDVLAPALPALWAASPGIGVQLQSQAEVVSLAGRDADLAIRMSRPQGASLLARRLPEQRLGLYASRIWLAGRDPASIDLAASPLLAYDDSFGRLPELAWLDRLGLTHAIALRTGSTRALVTATVAGAGIGLLAPLFIRPEHELVEIPSGGDAPVRTPCLVSHRDVRRVPAVAAVHRWIVATFAATRG</sequence>
<accession>A0A552UGQ0</accession>
<dbReference type="InterPro" id="IPR036388">
    <property type="entry name" value="WH-like_DNA-bd_sf"/>
</dbReference>
<dbReference type="SUPFAM" id="SSF53850">
    <property type="entry name" value="Periplasmic binding protein-like II"/>
    <property type="match status" value="1"/>
</dbReference>
<evidence type="ECO:0000313" key="7">
    <source>
        <dbReference type="Proteomes" id="UP000317894"/>
    </source>
</evidence>
<dbReference type="InterPro" id="IPR005119">
    <property type="entry name" value="LysR_subst-bd"/>
</dbReference>
<comment type="similarity">
    <text evidence="1">Belongs to the LysR transcriptional regulatory family.</text>
</comment>
<dbReference type="Gene3D" id="3.40.190.290">
    <property type="match status" value="1"/>
</dbReference>
<dbReference type="SUPFAM" id="SSF46785">
    <property type="entry name" value="Winged helix' DNA-binding domain"/>
    <property type="match status" value="1"/>
</dbReference>
<dbReference type="Proteomes" id="UP000317894">
    <property type="component" value="Unassembled WGS sequence"/>
</dbReference>
<keyword evidence="7" id="KW-1185">Reference proteome</keyword>
<dbReference type="PANTHER" id="PTHR30579">
    <property type="entry name" value="TRANSCRIPTIONAL REGULATOR"/>
    <property type="match status" value="1"/>
</dbReference>
<dbReference type="GO" id="GO:0003677">
    <property type="term" value="F:DNA binding"/>
    <property type="evidence" value="ECO:0007669"/>
    <property type="project" value="UniProtKB-KW"/>
</dbReference>
<dbReference type="OrthoDB" id="9798121at2"/>
<dbReference type="Pfam" id="PF03466">
    <property type="entry name" value="LysR_substrate"/>
    <property type="match status" value="1"/>
</dbReference>
<reference evidence="6 7" key="1">
    <citation type="submission" date="2019-07" db="EMBL/GenBank/DDBJ databases">
        <title>Novel species isolated from glacier.</title>
        <authorList>
            <person name="Liu Q."/>
            <person name="Xin Y.-H."/>
        </authorList>
    </citation>
    <scope>NUCLEOTIDE SEQUENCE [LARGE SCALE GENOMIC DNA]</scope>
    <source>
        <strain evidence="6 7">LB1R16</strain>
    </source>
</reference>
<dbReference type="PANTHER" id="PTHR30579:SF3">
    <property type="entry name" value="TRANSCRIPTIONAL REGULATORY PROTEIN"/>
    <property type="match status" value="1"/>
</dbReference>
<comment type="caution">
    <text evidence="6">The sequence shown here is derived from an EMBL/GenBank/DDBJ whole genome shotgun (WGS) entry which is preliminary data.</text>
</comment>
<evidence type="ECO:0000256" key="4">
    <source>
        <dbReference type="ARBA" id="ARBA00023163"/>
    </source>
</evidence>
<evidence type="ECO:0000313" key="6">
    <source>
        <dbReference type="EMBL" id="TRW17389.1"/>
    </source>
</evidence>
<proteinExistence type="inferred from homology"/>
<protein>
    <submittedName>
        <fullName evidence="6">LysR family transcriptional regulator</fullName>
    </submittedName>
</protein>
<dbReference type="PROSITE" id="PS50931">
    <property type="entry name" value="HTH_LYSR"/>
    <property type="match status" value="1"/>
</dbReference>
<evidence type="ECO:0000259" key="5">
    <source>
        <dbReference type="PROSITE" id="PS50931"/>
    </source>
</evidence>
<feature type="domain" description="HTH lysR-type" evidence="5">
    <location>
        <begin position="1"/>
        <end position="58"/>
    </location>
</feature>
<keyword evidence="4" id="KW-0804">Transcription</keyword>
<dbReference type="CDD" id="cd05466">
    <property type="entry name" value="PBP2_LTTR_substrate"/>
    <property type="match status" value="1"/>
</dbReference>
<dbReference type="InterPro" id="IPR050176">
    <property type="entry name" value="LTTR"/>
</dbReference>
<dbReference type="EMBL" id="VJWA01000001">
    <property type="protein sequence ID" value="TRW17389.1"/>
    <property type="molecule type" value="Genomic_DNA"/>
</dbReference>
<name>A0A552UGQ0_9SPHN</name>
<dbReference type="GO" id="GO:0003700">
    <property type="term" value="F:DNA-binding transcription factor activity"/>
    <property type="evidence" value="ECO:0007669"/>
    <property type="project" value="InterPro"/>
</dbReference>
<keyword evidence="3" id="KW-0238">DNA-binding</keyword>